<keyword evidence="4 8" id="KW-0808">Transferase</keyword>
<organism evidence="10 11">
    <name type="scientific">Corynebacterium matruchotii ATCC 14266</name>
    <dbReference type="NCBI Taxonomy" id="553207"/>
    <lineage>
        <taxon>Bacteria</taxon>
        <taxon>Bacillati</taxon>
        <taxon>Actinomycetota</taxon>
        <taxon>Actinomycetes</taxon>
        <taxon>Mycobacteriales</taxon>
        <taxon>Corynebacteriaceae</taxon>
        <taxon>Corynebacterium</taxon>
    </lineage>
</organism>
<feature type="transmembrane region" description="Helical" evidence="8">
    <location>
        <begin position="209"/>
        <end position="228"/>
    </location>
</feature>
<gene>
    <name evidence="8 10" type="primary">menA</name>
    <name evidence="10" type="ORF">HMPREF0299_5911</name>
</gene>
<dbReference type="InterPro" id="IPR044878">
    <property type="entry name" value="UbiA_sf"/>
</dbReference>
<comment type="function">
    <text evidence="8">Conversion of 1,4-dihydroxy-2-naphthoate (DHNA) to demethylmenaquinone (DMK).</text>
</comment>
<dbReference type="PIRSF" id="PIRSF005355">
    <property type="entry name" value="UBIAD1"/>
    <property type="match status" value="1"/>
</dbReference>
<dbReference type="InterPro" id="IPR000537">
    <property type="entry name" value="UbiA_prenyltransferase"/>
</dbReference>
<dbReference type="PANTHER" id="PTHR13929">
    <property type="entry name" value="1,4-DIHYDROXY-2-NAPHTHOATE OCTAPRENYLTRANSFERASE"/>
    <property type="match status" value="1"/>
</dbReference>
<feature type="transmembrane region" description="Helical" evidence="8">
    <location>
        <begin position="185"/>
        <end position="203"/>
    </location>
</feature>
<evidence type="ECO:0000313" key="10">
    <source>
        <dbReference type="EMBL" id="EFM50096.1"/>
    </source>
</evidence>
<reference evidence="10" key="1">
    <citation type="submission" date="2010-08" db="EMBL/GenBank/DDBJ databases">
        <authorList>
            <person name="Harkins D.M."/>
            <person name="Madupu R."/>
            <person name="Durkin A.S."/>
            <person name="Torralba M."/>
            <person name="Methe B."/>
            <person name="Sutton G.G."/>
            <person name="Nelson K.E."/>
        </authorList>
    </citation>
    <scope>NUCLEOTIDE SEQUENCE [LARGE SCALE GENOMIC DNA]</scope>
    <source>
        <strain evidence="10">ATCC 14266</strain>
    </source>
</reference>
<comment type="caution">
    <text evidence="10">The sequence shown here is derived from an EMBL/GenBank/DDBJ whole genome shotgun (WGS) entry which is preliminary data.</text>
</comment>
<dbReference type="CDD" id="cd13962">
    <property type="entry name" value="PT_UbiA_UBIAD1"/>
    <property type="match status" value="1"/>
</dbReference>
<dbReference type="EMBL" id="ACSH02000002">
    <property type="protein sequence ID" value="EFM50096.1"/>
    <property type="molecule type" value="Genomic_DNA"/>
</dbReference>
<evidence type="ECO:0000256" key="4">
    <source>
        <dbReference type="ARBA" id="ARBA00022679"/>
    </source>
</evidence>
<dbReference type="eggNOG" id="COG1575">
    <property type="taxonomic scope" value="Bacteria"/>
</dbReference>
<comment type="similarity">
    <text evidence="8">Belongs to the MenA family. Type 1 subfamily.</text>
</comment>
<keyword evidence="5 8" id="KW-0812">Transmembrane</keyword>
<evidence type="ECO:0000256" key="3">
    <source>
        <dbReference type="ARBA" id="ARBA00022475"/>
    </source>
</evidence>
<dbReference type="InterPro" id="IPR026046">
    <property type="entry name" value="UBIAD1"/>
</dbReference>
<dbReference type="Proteomes" id="UP000004218">
    <property type="component" value="Unassembled WGS sequence"/>
</dbReference>
<keyword evidence="2 8" id="KW-0474">Menaquinone biosynthesis</keyword>
<evidence type="ECO:0000256" key="2">
    <source>
        <dbReference type="ARBA" id="ARBA00022428"/>
    </source>
</evidence>
<dbReference type="GO" id="GO:0042371">
    <property type="term" value="P:vitamin K biosynthetic process"/>
    <property type="evidence" value="ECO:0007669"/>
    <property type="project" value="TreeGrafter"/>
</dbReference>
<dbReference type="UniPathway" id="UPA00079">
    <property type="reaction ID" value="UER00168"/>
</dbReference>
<feature type="transmembrane region" description="Helical" evidence="8">
    <location>
        <begin position="79"/>
        <end position="99"/>
    </location>
</feature>
<comment type="catalytic activity">
    <reaction evidence="8">
        <text>an all-trans-polyprenyl diphosphate + 1,4-dihydroxy-2-naphthoate + H(+) = a 2-demethylmenaquinol + CO2 + diphosphate</text>
        <dbReference type="Rhea" id="RHEA:26478"/>
        <dbReference type="Rhea" id="RHEA-COMP:9563"/>
        <dbReference type="Rhea" id="RHEA-COMP:9564"/>
        <dbReference type="ChEBI" id="CHEBI:11173"/>
        <dbReference type="ChEBI" id="CHEBI:15378"/>
        <dbReference type="ChEBI" id="CHEBI:16526"/>
        <dbReference type="ChEBI" id="CHEBI:33019"/>
        <dbReference type="ChEBI" id="CHEBI:55437"/>
        <dbReference type="ChEBI" id="CHEBI:58914"/>
        <dbReference type="EC" id="2.5.1.74"/>
    </reaction>
</comment>
<comment type="pathway">
    <text evidence="8">Quinol/quinone metabolism; menaquinone biosynthesis; menaquinol from 1,4-dihydroxy-2-naphthoate: step 1/2.</text>
</comment>
<evidence type="ECO:0000256" key="8">
    <source>
        <dbReference type="HAMAP-Rule" id="MF_01937"/>
    </source>
</evidence>
<dbReference type="EC" id="2.5.1.74" evidence="8 9"/>
<keyword evidence="7 8" id="KW-0472">Membrane</keyword>
<dbReference type="PANTHER" id="PTHR13929:SF0">
    <property type="entry name" value="UBIA PRENYLTRANSFERASE DOMAIN-CONTAINING PROTEIN 1"/>
    <property type="match status" value="1"/>
</dbReference>
<dbReference type="GO" id="GO:0005886">
    <property type="term" value="C:plasma membrane"/>
    <property type="evidence" value="ECO:0007669"/>
    <property type="project" value="UniProtKB-SubCell"/>
</dbReference>
<proteinExistence type="inferred from homology"/>
<evidence type="ECO:0000313" key="11">
    <source>
        <dbReference type="Proteomes" id="UP000004218"/>
    </source>
</evidence>
<evidence type="ECO:0000256" key="1">
    <source>
        <dbReference type="ARBA" id="ARBA00004141"/>
    </source>
</evidence>
<dbReference type="NCBIfam" id="NF004751">
    <property type="entry name" value="PRK06080.1-3"/>
    <property type="match status" value="1"/>
</dbReference>
<feature type="transmembrane region" description="Helical" evidence="8">
    <location>
        <begin position="128"/>
        <end position="148"/>
    </location>
</feature>
<dbReference type="STRING" id="553207.HMPREF0299_5911"/>
<name>E0DC66_9CORY</name>
<dbReference type="InterPro" id="IPR004657">
    <property type="entry name" value="MenA"/>
</dbReference>
<feature type="transmembrane region" description="Helical" evidence="8">
    <location>
        <begin position="307"/>
        <end position="331"/>
    </location>
</feature>
<evidence type="ECO:0000256" key="5">
    <source>
        <dbReference type="ARBA" id="ARBA00022692"/>
    </source>
</evidence>
<feature type="transmembrane region" description="Helical" evidence="8">
    <location>
        <begin position="154"/>
        <end position="173"/>
    </location>
</feature>
<evidence type="ECO:0000256" key="9">
    <source>
        <dbReference type="NCBIfam" id="TIGR00751"/>
    </source>
</evidence>
<keyword evidence="3 8" id="KW-1003">Cell membrane</keyword>
<feature type="transmembrane region" description="Helical" evidence="8">
    <location>
        <begin position="256"/>
        <end position="287"/>
    </location>
</feature>
<feature type="transmembrane region" description="Helical" evidence="8">
    <location>
        <begin position="50"/>
        <end position="73"/>
    </location>
</feature>
<protein>
    <recommendedName>
        <fullName evidence="8 9">1,4-dihydroxy-2-naphthoate octaprenyltransferase</fullName>
        <shortName evidence="8">DHNA-octaprenyltransferase</shortName>
        <ecNumber evidence="8 9">2.5.1.74</ecNumber>
    </recommendedName>
</protein>
<dbReference type="Gene3D" id="1.10.357.140">
    <property type="entry name" value="UbiA prenyltransferase"/>
    <property type="match status" value="1"/>
</dbReference>
<keyword evidence="6 8" id="KW-1133">Transmembrane helix</keyword>
<dbReference type="GO" id="GO:0009234">
    <property type="term" value="P:menaquinone biosynthetic process"/>
    <property type="evidence" value="ECO:0007669"/>
    <property type="project" value="UniProtKB-UniRule"/>
</dbReference>
<dbReference type="HAMAP" id="MF_01937">
    <property type="entry name" value="MenA_1"/>
    <property type="match status" value="1"/>
</dbReference>
<dbReference type="Pfam" id="PF01040">
    <property type="entry name" value="UbiA"/>
    <property type="match status" value="1"/>
</dbReference>
<sequence length="332" mass="34782">MIVGHQRGLCDSAGVHSTMVCMTETTTAAHPREHNHPTLREWLAGARPHTWANAFAPVVVGTGAAIHTVYGTAEGGMHLWRAFLAGVVAWSLIIGVNYANDYSDGIRGTDNTRSGPLRLVGSGIAQPLQVKLAAFGAFGVAAVAGTVLSLLSSWWLILVGMVCIVAAWFYTGGKNPYGYSGWGEIAVFVFFGLVAVLGTQFTQAGRVDIAGVVGACAIGAMSASINLVNNLRDIPTDSQTGKITLAVRLGDAKTRVLYYLLVISPLVVTIILSVVVTPWALLGLVIIPLVYVASGPVRYGAVGPALIPVLGTTGRAMLVWATLTTAVLIFVS</sequence>
<dbReference type="AlphaFoldDB" id="E0DC66"/>
<evidence type="ECO:0000256" key="7">
    <source>
        <dbReference type="ARBA" id="ARBA00023136"/>
    </source>
</evidence>
<evidence type="ECO:0000256" key="6">
    <source>
        <dbReference type="ARBA" id="ARBA00022989"/>
    </source>
</evidence>
<accession>E0DC66</accession>
<dbReference type="NCBIfam" id="TIGR00751">
    <property type="entry name" value="menA"/>
    <property type="match status" value="1"/>
</dbReference>
<comment type="subcellular location">
    <subcellularLocation>
        <location evidence="8">Cell membrane</location>
        <topology evidence="8">Multi-pass membrane protein</topology>
    </subcellularLocation>
    <subcellularLocation>
        <location evidence="1">Membrane</location>
        <topology evidence="1">Multi-pass membrane protein</topology>
    </subcellularLocation>
</comment>
<keyword evidence="11" id="KW-1185">Reference proteome</keyword>
<dbReference type="GO" id="GO:0046428">
    <property type="term" value="F:1,4-dihydroxy-2-naphthoate polyprenyltransferase activity"/>
    <property type="evidence" value="ECO:0007669"/>
    <property type="project" value="UniProtKB-UniRule"/>
</dbReference>